<feature type="compositionally biased region" description="Low complexity" evidence="1">
    <location>
        <begin position="33"/>
        <end position="47"/>
    </location>
</feature>
<accession>A0A061R987</accession>
<name>A0A061R987_9CHLO</name>
<organism evidence="2">
    <name type="scientific">Tetraselmis sp. GSL018</name>
    <dbReference type="NCBI Taxonomy" id="582737"/>
    <lineage>
        <taxon>Eukaryota</taxon>
        <taxon>Viridiplantae</taxon>
        <taxon>Chlorophyta</taxon>
        <taxon>core chlorophytes</taxon>
        <taxon>Chlorodendrophyceae</taxon>
        <taxon>Chlorodendrales</taxon>
        <taxon>Chlorodendraceae</taxon>
        <taxon>Tetraselmis</taxon>
    </lineage>
</organism>
<dbReference type="AlphaFoldDB" id="A0A061R987"/>
<sequence>PAAGRAIPVSFSEARGEEREGREEGQRVPGPPQAAAALGSGAGAAPCPDSPPRAPPPRAAHSGELRMHARAL</sequence>
<proteinExistence type="predicted"/>
<feature type="compositionally biased region" description="Basic and acidic residues" evidence="1">
    <location>
        <begin position="61"/>
        <end position="72"/>
    </location>
</feature>
<feature type="non-terminal residue" evidence="2">
    <location>
        <position position="72"/>
    </location>
</feature>
<gene>
    <name evidence="2" type="ORF">TSPGSL018_6194</name>
</gene>
<reference evidence="2" key="1">
    <citation type="submission" date="2014-05" db="EMBL/GenBank/DDBJ databases">
        <title>The transcriptome of the halophilic microalga Tetraselmis sp. GSL018 isolated from the Great Salt Lake, Utah.</title>
        <authorList>
            <person name="Jinkerson R.E."/>
            <person name="D'Adamo S."/>
            <person name="Posewitz M.C."/>
        </authorList>
    </citation>
    <scope>NUCLEOTIDE SEQUENCE</scope>
    <source>
        <strain evidence="2">GSL018</strain>
    </source>
</reference>
<dbReference type="EMBL" id="GBEZ01016767">
    <property type="protein sequence ID" value="JAC69512.1"/>
    <property type="molecule type" value="Transcribed_RNA"/>
</dbReference>
<protein>
    <submittedName>
        <fullName evidence="2">Uncharacterized protein</fullName>
    </submittedName>
</protein>
<evidence type="ECO:0000313" key="2">
    <source>
        <dbReference type="EMBL" id="JAC69512.1"/>
    </source>
</evidence>
<feature type="compositionally biased region" description="Pro residues" evidence="1">
    <location>
        <begin position="48"/>
        <end position="58"/>
    </location>
</feature>
<feature type="region of interest" description="Disordered" evidence="1">
    <location>
        <begin position="1"/>
        <end position="72"/>
    </location>
</feature>
<feature type="non-terminal residue" evidence="2">
    <location>
        <position position="1"/>
    </location>
</feature>
<feature type="compositionally biased region" description="Basic and acidic residues" evidence="1">
    <location>
        <begin position="14"/>
        <end position="26"/>
    </location>
</feature>
<evidence type="ECO:0000256" key="1">
    <source>
        <dbReference type="SAM" id="MobiDB-lite"/>
    </source>
</evidence>